<reference evidence="2" key="1">
    <citation type="journal article" date="2014" name="Int. J. Syst. Evol. Microbiol.">
        <title>Complete genome sequence of Corynebacterium casei LMG S-19264T (=DSM 44701T), isolated from a smear-ripened cheese.</title>
        <authorList>
            <consortium name="US DOE Joint Genome Institute (JGI-PGF)"/>
            <person name="Walter F."/>
            <person name="Albersmeier A."/>
            <person name="Kalinowski J."/>
            <person name="Ruckert C."/>
        </authorList>
    </citation>
    <scope>NUCLEOTIDE SEQUENCE</scope>
    <source>
        <strain evidence="2">CGMCC 1.10859</strain>
    </source>
</reference>
<evidence type="ECO:0000313" key="2">
    <source>
        <dbReference type="EMBL" id="GHE02940.1"/>
    </source>
</evidence>
<protein>
    <submittedName>
        <fullName evidence="2">Uncharacterized protein</fullName>
    </submittedName>
</protein>
<proteinExistence type="predicted"/>
<dbReference type="EMBL" id="BNAB01000011">
    <property type="protein sequence ID" value="GHE02940.1"/>
    <property type="molecule type" value="Genomic_DNA"/>
</dbReference>
<accession>A0AAN4USJ7</accession>
<name>A0AAN4USJ7_9RHOB</name>
<feature type="region of interest" description="Disordered" evidence="1">
    <location>
        <begin position="34"/>
        <end position="61"/>
    </location>
</feature>
<gene>
    <name evidence="2" type="ORF">GCM10008024_24330</name>
</gene>
<reference evidence="2" key="2">
    <citation type="submission" date="2023-06" db="EMBL/GenBank/DDBJ databases">
        <authorList>
            <person name="Sun Q."/>
            <person name="Zhou Y."/>
        </authorList>
    </citation>
    <scope>NUCLEOTIDE SEQUENCE</scope>
    <source>
        <strain evidence="2">CGMCC 1.10859</strain>
    </source>
</reference>
<evidence type="ECO:0000256" key="1">
    <source>
        <dbReference type="SAM" id="MobiDB-lite"/>
    </source>
</evidence>
<dbReference type="Proteomes" id="UP000634647">
    <property type="component" value="Unassembled WGS sequence"/>
</dbReference>
<sequence length="61" mass="6636">MSGRIIARVRAQLPAQARRRTNDASVSDYFAGRARKHLRPASRGGGLHGGSQSETNEKKTC</sequence>
<comment type="caution">
    <text evidence="2">The sequence shown here is derived from an EMBL/GenBank/DDBJ whole genome shotgun (WGS) entry which is preliminary data.</text>
</comment>
<organism evidence="2 3">
    <name type="scientific">Allgaiera indica</name>
    <dbReference type="NCBI Taxonomy" id="765699"/>
    <lineage>
        <taxon>Bacteria</taxon>
        <taxon>Pseudomonadati</taxon>
        <taxon>Pseudomonadota</taxon>
        <taxon>Alphaproteobacteria</taxon>
        <taxon>Rhodobacterales</taxon>
        <taxon>Paracoccaceae</taxon>
        <taxon>Allgaiera</taxon>
    </lineage>
</organism>
<dbReference type="AlphaFoldDB" id="A0AAN4USJ7"/>
<evidence type="ECO:0000313" key="3">
    <source>
        <dbReference type="Proteomes" id="UP000634647"/>
    </source>
</evidence>